<sequence>MCQIFVPVIYNEGLWRINQVTPLHNMQYQPVKLKQYAMKVRQGLVDIVQTASPKYKVTFEELPQLKYNAEDASGLLISVTSSAQDKSKPKEVYSAVLLSWGVTMTLDGASHLPYMLERGEQRVGVSIGFNLVENDSSKSTEQFTLVYRTPQVDHKEKLTLSFDVGDITIIWNGLKDEASNPAELVTLTYQILQNQIFHMIELDVTVVDLCEVILPKAEVKSHGVVKMKTPELINCVFNVLNRITVHDND</sequence>
<evidence type="ECO:0000313" key="2">
    <source>
        <dbReference type="Proteomes" id="UP000037510"/>
    </source>
</evidence>
<reference evidence="1 2" key="1">
    <citation type="journal article" date="2015" name="Genome Biol. Evol.">
        <title>The genome of winter moth (Operophtera brumata) provides a genomic perspective on sexual dimorphism and phenology.</title>
        <authorList>
            <person name="Derks M.F."/>
            <person name="Smit S."/>
            <person name="Salis L."/>
            <person name="Schijlen E."/>
            <person name="Bossers A."/>
            <person name="Mateman C."/>
            <person name="Pijl A.S."/>
            <person name="de Ridder D."/>
            <person name="Groenen M.A."/>
            <person name="Visser M.E."/>
            <person name="Megens H.J."/>
        </authorList>
    </citation>
    <scope>NUCLEOTIDE SEQUENCE [LARGE SCALE GENOMIC DNA]</scope>
    <source>
        <strain evidence="1">WM2013NL</strain>
        <tissue evidence="1">Head and thorax</tissue>
    </source>
</reference>
<organism evidence="1 2">
    <name type="scientific">Operophtera brumata</name>
    <name type="common">Winter moth</name>
    <name type="synonym">Phalaena brumata</name>
    <dbReference type="NCBI Taxonomy" id="104452"/>
    <lineage>
        <taxon>Eukaryota</taxon>
        <taxon>Metazoa</taxon>
        <taxon>Ecdysozoa</taxon>
        <taxon>Arthropoda</taxon>
        <taxon>Hexapoda</taxon>
        <taxon>Insecta</taxon>
        <taxon>Pterygota</taxon>
        <taxon>Neoptera</taxon>
        <taxon>Endopterygota</taxon>
        <taxon>Lepidoptera</taxon>
        <taxon>Glossata</taxon>
        <taxon>Ditrysia</taxon>
        <taxon>Geometroidea</taxon>
        <taxon>Geometridae</taxon>
        <taxon>Larentiinae</taxon>
        <taxon>Operophtera</taxon>
    </lineage>
</organism>
<proteinExistence type="predicted"/>
<comment type="caution">
    <text evidence="1">The sequence shown here is derived from an EMBL/GenBank/DDBJ whole genome shotgun (WGS) entry which is preliminary data.</text>
</comment>
<dbReference type="EMBL" id="JTDY01009783">
    <property type="protein sequence ID" value="KOB62713.1"/>
    <property type="molecule type" value="Genomic_DNA"/>
</dbReference>
<dbReference type="Proteomes" id="UP000037510">
    <property type="component" value="Unassembled WGS sequence"/>
</dbReference>
<evidence type="ECO:0000313" key="1">
    <source>
        <dbReference type="EMBL" id="KOB62713.1"/>
    </source>
</evidence>
<dbReference type="AlphaFoldDB" id="A0A0L7KHB3"/>
<protein>
    <submittedName>
        <fullName evidence="1">Cytochrome P450</fullName>
    </submittedName>
</protein>
<feature type="non-terminal residue" evidence="1">
    <location>
        <position position="249"/>
    </location>
</feature>
<name>A0A0L7KHB3_OPEBR</name>
<gene>
    <name evidence="1" type="ORF">OBRU01_24645</name>
</gene>
<accession>A0A0L7KHB3</accession>
<keyword evidence="2" id="KW-1185">Reference proteome</keyword>